<dbReference type="Proteomes" id="UP001279734">
    <property type="component" value="Unassembled WGS sequence"/>
</dbReference>
<dbReference type="Pfam" id="PF13671">
    <property type="entry name" value="AAA_33"/>
    <property type="match status" value="1"/>
</dbReference>
<dbReference type="SMART" id="SM00449">
    <property type="entry name" value="SPRY"/>
    <property type="match status" value="1"/>
</dbReference>
<dbReference type="GO" id="GO:0003723">
    <property type="term" value="F:RNA binding"/>
    <property type="evidence" value="ECO:0007669"/>
    <property type="project" value="TreeGrafter"/>
</dbReference>
<feature type="region of interest" description="Disordered" evidence="3">
    <location>
        <begin position="1"/>
        <end position="25"/>
    </location>
</feature>
<dbReference type="PANTHER" id="PTHR12381">
    <property type="entry name" value="HETEROGENEOUS NUCLEAR RIBONUCLEOPROTEIN U FAMILY MEMBER"/>
    <property type="match status" value="1"/>
</dbReference>
<dbReference type="InterPro" id="IPR043136">
    <property type="entry name" value="B30.2/SPRY_sf"/>
</dbReference>
<dbReference type="Pfam" id="PF00622">
    <property type="entry name" value="SPRY"/>
    <property type="match status" value="1"/>
</dbReference>
<evidence type="ECO:0000256" key="3">
    <source>
        <dbReference type="SAM" id="MobiDB-lite"/>
    </source>
</evidence>
<feature type="region of interest" description="Disordered" evidence="3">
    <location>
        <begin position="506"/>
        <end position="563"/>
    </location>
</feature>
<evidence type="ECO:0000256" key="2">
    <source>
        <dbReference type="ARBA" id="ARBA00023242"/>
    </source>
</evidence>
<evidence type="ECO:0000259" key="4">
    <source>
        <dbReference type="SMART" id="SM00449"/>
    </source>
</evidence>
<keyword evidence="6" id="KW-1185">Reference proteome</keyword>
<sequence>MASSKREHPQTGESEAKRAKNAIEERSDPIEKLRVALNPADCNLDFNIEGGSLIGHALFEEGFAYCWSGARANVGISGGKYCFGCKIISNQHVVMEDTPPDQQHLCRIGISRGDELVGNLGEGEHSYGFGGTGKFSNGGRFSNFGETFGVGDTIVCTVDLESKPRASIGFSKNGKSLGIAKHFDAGPSGLAIGDSSVGERQYESRVFPHVLLKNVVVQMQFSIEDGLVPEEGYKPWASATVDRNAIMGPSLSEPKNCEVIMMVGLPASGKSTWAEKWVKEHPEKRYVLLGTNLVLDQMKVPGLLRKRNYGERFDRLMDRATGIFNTLLSRASRTPRNYIIDQTNVYKSARKRKLKPFAIYRKIAVVIFPNSEELKVRSQKRLEEMGKEVPPEAVNEMIANYVLPKSKDMPGSDEYFDLVMFPELNRATSQRYLDEMKRALVTASTPKSTGSHSIYSRESCVHSDPSNSPYSLAVSARSHNSPLMQGQGGSWQGSSVPQAQSSFEYQYPSHAPGTHKSPVQPGRLESYSGPHQGSINAASARDDAYQRPYSSYGRSYLPRDDPPDCRGYGSDPFMRHDVESRNVNAGGGLDLYYSHGISSGYVQPESESRSFASAGAINFYGFAERSVPYQLTHETGGSTAPYSSHGGYASYPGDARPDFPPSREHAFQQSSFSGPYGSPYGTPDQRPYGNFAADAAYSQGSH</sequence>
<dbReference type="InterPro" id="IPR003877">
    <property type="entry name" value="SPRY_dom"/>
</dbReference>
<proteinExistence type="predicted"/>
<gene>
    <name evidence="5" type="ORF">Nepgr_028765</name>
</gene>
<accession>A0AAD3Y2E3</accession>
<feature type="domain" description="SPRY" evidence="4">
    <location>
        <begin position="78"/>
        <end position="229"/>
    </location>
</feature>
<dbReference type="AlphaFoldDB" id="A0AAD3Y2E3"/>
<evidence type="ECO:0000256" key="1">
    <source>
        <dbReference type="ARBA" id="ARBA00004123"/>
    </source>
</evidence>
<dbReference type="GO" id="GO:0000380">
    <property type="term" value="P:alternative mRNA splicing, via spliceosome"/>
    <property type="evidence" value="ECO:0007669"/>
    <property type="project" value="TreeGrafter"/>
</dbReference>
<dbReference type="Gene3D" id="3.40.50.300">
    <property type="entry name" value="P-loop containing nucleotide triphosphate hydrolases"/>
    <property type="match status" value="1"/>
</dbReference>
<dbReference type="SUPFAM" id="SSF52540">
    <property type="entry name" value="P-loop containing nucleoside triphosphate hydrolases"/>
    <property type="match status" value="1"/>
</dbReference>
<reference evidence="5" key="1">
    <citation type="submission" date="2023-05" db="EMBL/GenBank/DDBJ databases">
        <title>Nepenthes gracilis genome sequencing.</title>
        <authorList>
            <person name="Fukushima K."/>
        </authorList>
    </citation>
    <scope>NUCLEOTIDE SEQUENCE</scope>
    <source>
        <strain evidence="5">SING2019-196</strain>
    </source>
</reference>
<dbReference type="CDD" id="cd12884">
    <property type="entry name" value="SPRY_hnRNP"/>
    <property type="match status" value="1"/>
</dbReference>
<dbReference type="InterPro" id="IPR027417">
    <property type="entry name" value="P-loop_NTPase"/>
</dbReference>
<dbReference type="InterPro" id="IPR035778">
    <property type="entry name" value="SPRY_hnRNP_U"/>
</dbReference>
<comment type="caution">
    <text evidence="5">The sequence shown here is derived from an EMBL/GenBank/DDBJ whole genome shotgun (WGS) entry which is preliminary data.</text>
</comment>
<keyword evidence="2" id="KW-0539">Nucleus</keyword>
<dbReference type="InterPro" id="IPR013320">
    <property type="entry name" value="ConA-like_dom_sf"/>
</dbReference>
<dbReference type="Gene3D" id="2.60.120.920">
    <property type="match status" value="1"/>
</dbReference>
<evidence type="ECO:0000313" key="5">
    <source>
        <dbReference type="EMBL" id="GMH26922.1"/>
    </source>
</evidence>
<comment type="subcellular location">
    <subcellularLocation>
        <location evidence="1">Nucleus</location>
    </subcellularLocation>
</comment>
<organism evidence="5 6">
    <name type="scientific">Nepenthes gracilis</name>
    <name type="common">Slender pitcher plant</name>
    <dbReference type="NCBI Taxonomy" id="150966"/>
    <lineage>
        <taxon>Eukaryota</taxon>
        <taxon>Viridiplantae</taxon>
        <taxon>Streptophyta</taxon>
        <taxon>Embryophyta</taxon>
        <taxon>Tracheophyta</taxon>
        <taxon>Spermatophyta</taxon>
        <taxon>Magnoliopsida</taxon>
        <taxon>eudicotyledons</taxon>
        <taxon>Gunneridae</taxon>
        <taxon>Pentapetalae</taxon>
        <taxon>Caryophyllales</taxon>
        <taxon>Nepenthaceae</taxon>
        <taxon>Nepenthes</taxon>
    </lineage>
</organism>
<dbReference type="PANTHER" id="PTHR12381:SF56">
    <property type="entry name" value="B30.2_SPRY DOMAIN-CONTAINING PROTEIN-RELATED"/>
    <property type="match status" value="1"/>
</dbReference>
<protein>
    <recommendedName>
        <fullName evidence="4">SPRY domain-containing protein</fullName>
    </recommendedName>
</protein>
<evidence type="ECO:0000313" key="6">
    <source>
        <dbReference type="Proteomes" id="UP001279734"/>
    </source>
</evidence>
<feature type="compositionally biased region" description="Basic and acidic residues" evidence="3">
    <location>
        <begin position="655"/>
        <end position="666"/>
    </location>
</feature>
<dbReference type="GO" id="GO:0005634">
    <property type="term" value="C:nucleus"/>
    <property type="evidence" value="ECO:0007669"/>
    <property type="project" value="UniProtKB-SubCell"/>
</dbReference>
<feature type="compositionally biased region" description="Polar residues" evidence="3">
    <location>
        <begin position="443"/>
        <end position="456"/>
    </location>
</feature>
<dbReference type="SUPFAM" id="SSF49899">
    <property type="entry name" value="Concanavalin A-like lectins/glucanases"/>
    <property type="match status" value="1"/>
</dbReference>
<feature type="region of interest" description="Disordered" evidence="3">
    <location>
        <begin position="443"/>
        <end position="473"/>
    </location>
</feature>
<dbReference type="EMBL" id="BSYO01000032">
    <property type="protein sequence ID" value="GMH26922.1"/>
    <property type="molecule type" value="Genomic_DNA"/>
</dbReference>
<feature type="region of interest" description="Disordered" evidence="3">
    <location>
        <begin position="634"/>
        <end position="702"/>
    </location>
</feature>
<name>A0AAD3Y2E3_NEPGR</name>
<feature type="compositionally biased region" description="Low complexity" evidence="3">
    <location>
        <begin position="667"/>
        <end position="680"/>
    </location>
</feature>